<protein>
    <submittedName>
        <fullName evidence="1">Glyoxylate/hydroxypyruvate reductase HPR3</fullName>
    </submittedName>
</protein>
<evidence type="ECO:0000313" key="1">
    <source>
        <dbReference type="EMBL" id="KAI8025350.1"/>
    </source>
</evidence>
<gene>
    <name evidence="1" type="ORF">LOK49_LG02G00508</name>
</gene>
<accession>A0ACC0IKF8</accession>
<comment type="caution">
    <text evidence="1">The sequence shown here is derived from an EMBL/GenBank/DDBJ whole genome shotgun (WGS) entry which is preliminary data.</text>
</comment>
<dbReference type="EMBL" id="CM045760">
    <property type="protein sequence ID" value="KAI8025350.1"/>
    <property type="molecule type" value="Genomic_DNA"/>
</dbReference>
<keyword evidence="2" id="KW-1185">Reference proteome</keyword>
<proteinExistence type="predicted"/>
<organism evidence="1 2">
    <name type="scientific">Camellia lanceoleosa</name>
    <dbReference type="NCBI Taxonomy" id="1840588"/>
    <lineage>
        <taxon>Eukaryota</taxon>
        <taxon>Viridiplantae</taxon>
        <taxon>Streptophyta</taxon>
        <taxon>Embryophyta</taxon>
        <taxon>Tracheophyta</taxon>
        <taxon>Spermatophyta</taxon>
        <taxon>Magnoliopsida</taxon>
        <taxon>eudicotyledons</taxon>
        <taxon>Gunneridae</taxon>
        <taxon>Pentapetalae</taxon>
        <taxon>asterids</taxon>
        <taxon>Ericales</taxon>
        <taxon>Theaceae</taxon>
        <taxon>Camellia</taxon>
    </lineage>
</organism>
<reference evidence="1 2" key="1">
    <citation type="journal article" date="2022" name="Plant J.">
        <title>Chromosome-level genome of Camellia lanceoleosa provides a valuable resource for understanding genome evolution and self-incompatibility.</title>
        <authorList>
            <person name="Gong W."/>
            <person name="Xiao S."/>
            <person name="Wang L."/>
            <person name="Liao Z."/>
            <person name="Chang Y."/>
            <person name="Mo W."/>
            <person name="Hu G."/>
            <person name="Li W."/>
            <person name="Zhao G."/>
            <person name="Zhu H."/>
            <person name="Hu X."/>
            <person name="Ji K."/>
            <person name="Xiang X."/>
            <person name="Song Q."/>
            <person name="Yuan D."/>
            <person name="Jin S."/>
            <person name="Zhang L."/>
        </authorList>
    </citation>
    <scope>NUCLEOTIDE SEQUENCE [LARGE SCALE GENOMIC DNA]</scope>
    <source>
        <strain evidence="1">SQ_2022a</strain>
    </source>
</reference>
<dbReference type="Proteomes" id="UP001060215">
    <property type="component" value="Chromosome 3"/>
</dbReference>
<sequence length="92" mass="10220">MINREVMTALGKGGVIVDVRRGAIVDEKEWVKCLVEGEIGGADLDVFENEPNVPKELFGLDNVVLLLHRAAFTEESFFLLFPTCDCQFGSFL</sequence>
<evidence type="ECO:0000313" key="2">
    <source>
        <dbReference type="Proteomes" id="UP001060215"/>
    </source>
</evidence>
<name>A0ACC0IKF8_9ERIC</name>